<dbReference type="Gene3D" id="3.40.630.30">
    <property type="match status" value="1"/>
</dbReference>
<evidence type="ECO:0000259" key="1">
    <source>
        <dbReference type="PROSITE" id="PS51186"/>
    </source>
</evidence>
<dbReference type="GO" id="GO:0005737">
    <property type="term" value="C:cytoplasm"/>
    <property type="evidence" value="ECO:0007669"/>
    <property type="project" value="TreeGrafter"/>
</dbReference>
<proteinExistence type="predicted"/>
<organism evidence="2 3">
    <name type="scientific">Mycolicibacterium iranicum</name>
    <name type="common">Mycobacterium iranicum</name>
    <dbReference type="NCBI Taxonomy" id="912594"/>
    <lineage>
        <taxon>Bacteria</taxon>
        <taxon>Bacillati</taxon>
        <taxon>Actinomycetota</taxon>
        <taxon>Actinomycetes</taxon>
        <taxon>Mycobacteriales</taxon>
        <taxon>Mycobacteriaceae</taxon>
        <taxon>Mycolicibacterium</taxon>
    </lineage>
</organism>
<protein>
    <submittedName>
        <fullName evidence="2">Acetyltransferase</fullName>
    </submittedName>
</protein>
<dbReference type="GO" id="GO:1990189">
    <property type="term" value="F:protein N-terminal-serine acetyltransferase activity"/>
    <property type="evidence" value="ECO:0007669"/>
    <property type="project" value="TreeGrafter"/>
</dbReference>
<dbReference type="SUPFAM" id="SSF55729">
    <property type="entry name" value="Acyl-CoA N-acyltransferases (Nat)"/>
    <property type="match status" value="1"/>
</dbReference>
<dbReference type="PANTHER" id="PTHR43441:SF10">
    <property type="entry name" value="ACETYLTRANSFERASE"/>
    <property type="match status" value="1"/>
</dbReference>
<sequence>MATGSLRRKSHPSVPVGTVALLRPWQPSDAGAVVEAFTDPEIQRWHVRRADSVDEARQWITSWRAGWGKETQLNWALVDRSTGSLMGRVSLKSVDLHDGSAGVAYWMVPAWRGHGLCSQAVIALCQWAFKEAGFHRIGLDHSVLNGASCRVAVKAGFYAEGICKGAALHADGWHDMHRHALLAAPAGAAQPV</sequence>
<dbReference type="PANTHER" id="PTHR43441">
    <property type="entry name" value="RIBOSOMAL-PROTEIN-SERINE ACETYLTRANSFERASE"/>
    <property type="match status" value="1"/>
</dbReference>
<dbReference type="InterPro" id="IPR016181">
    <property type="entry name" value="Acyl_CoA_acyltransferase"/>
</dbReference>
<gene>
    <name evidence="2" type="ORF">A4X20_01115</name>
</gene>
<dbReference type="InterPro" id="IPR000182">
    <property type="entry name" value="GNAT_dom"/>
</dbReference>
<dbReference type="Pfam" id="PF13302">
    <property type="entry name" value="Acetyltransf_3"/>
    <property type="match status" value="1"/>
</dbReference>
<dbReference type="GO" id="GO:0008999">
    <property type="term" value="F:protein-N-terminal-alanine acetyltransferase activity"/>
    <property type="evidence" value="ECO:0007669"/>
    <property type="project" value="TreeGrafter"/>
</dbReference>
<evidence type="ECO:0000313" key="2">
    <source>
        <dbReference type="EMBL" id="OAN42334.1"/>
    </source>
</evidence>
<dbReference type="EMBL" id="LWCS01000001">
    <property type="protein sequence ID" value="OAN42334.1"/>
    <property type="molecule type" value="Genomic_DNA"/>
</dbReference>
<dbReference type="AlphaFoldDB" id="A0A178M4N9"/>
<dbReference type="InterPro" id="IPR051908">
    <property type="entry name" value="Ribosomal_N-acetyltransferase"/>
</dbReference>
<accession>A0A178M4N9</accession>
<evidence type="ECO:0000313" key="3">
    <source>
        <dbReference type="Proteomes" id="UP000078396"/>
    </source>
</evidence>
<keyword evidence="2" id="KW-0808">Transferase</keyword>
<reference evidence="2 3" key="1">
    <citation type="submission" date="2016-04" db="EMBL/GenBank/DDBJ databases">
        <title>Draft Genome Sequences of Staphylococcus capitis Strain H36, S. capitis Strain H65, S. cohnii Strain H62, S. hominis Strain H69, Mycobacterium iranicum Strain H39, Plantibacter sp. Strain H53, Pseudomonas oryzihabitans Strain H72, and Microbacterium sp. Strain H83, isolated from residential settings.</title>
        <authorList>
            <person name="Lymperopoulou D."/>
            <person name="Adams R.I."/>
            <person name="Lindow S."/>
            <person name="Coil D.A."/>
            <person name="Jospin G."/>
            <person name="Eisen J.A."/>
        </authorList>
    </citation>
    <scope>NUCLEOTIDE SEQUENCE [LARGE SCALE GENOMIC DNA]</scope>
    <source>
        <strain evidence="2 3">H39</strain>
    </source>
</reference>
<comment type="caution">
    <text evidence="2">The sequence shown here is derived from an EMBL/GenBank/DDBJ whole genome shotgun (WGS) entry which is preliminary data.</text>
</comment>
<dbReference type="PROSITE" id="PS51186">
    <property type="entry name" value="GNAT"/>
    <property type="match status" value="1"/>
</dbReference>
<name>A0A178M4N9_MYCIR</name>
<feature type="domain" description="N-acetyltransferase" evidence="1">
    <location>
        <begin position="20"/>
        <end position="187"/>
    </location>
</feature>
<dbReference type="Proteomes" id="UP000078396">
    <property type="component" value="Unassembled WGS sequence"/>
</dbReference>
<dbReference type="OrthoDB" id="2061990at2"/>